<proteinExistence type="predicted"/>
<reference evidence="14" key="5">
    <citation type="submission" date="2019-02" db="EMBL/GenBank/DDBJ databases">
        <title>FDA dAtabase for Regulatory Grade micrObial Sequences (FDA-ARGOS): Supporting development and validation of Infectious Disease Dx tests.</title>
        <authorList>
            <person name="Duncan R."/>
            <person name="Fisher C."/>
            <person name="Tallon L."/>
            <person name="Sadzewicz L."/>
            <person name="Sengamalay N."/>
            <person name="Ott S."/>
            <person name="Godinez A."/>
            <person name="Nagaraj S."/>
            <person name="Vavikolanu K."/>
            <person name="Nadendla S."/>
            <person name="Aluvathingal J."/>
            <person name="Sichtig H."/>
        </authorList>
    </citation>
    <scope>NUCLEOTIDE SEQUENCE [LARGE SCALE GENOMIC DNA]</scope>
    <source>
        <strain evidence="14">FDAARGOS_361</strain>
    </source>
</reference>
<evidence type="ECO:0000256" key="1">
    <source>
        <dbReference type="ARBA" id="ARBA00004127"/>
    </source>
</evidence>
<accession>A0A3Q8ID24</accession>
<dbReference type="AlphaFoldDB" id="A0A3Q8ID24"/>
<dbReference type="Proteomes" id="UP000008980">
    <property type="component" value="Chromosome 14"/>
</dbReference>
<gene>
    <name evidence="11" type="ORF">CGC21_4545</name>
    <name evidence="10" type="ORF">LDBPK_140270</name>
    <name evidence="9" type="ORF">LdCL_140007700</name>
</gene>
<evidence type="ECO:0000313" key="13">
    <source>
        <dbReference type="Proteomes" id="UP000274082"/>
    </source>
</evidence>
<dbReference type="GO" id="GO:0005774">
    <property type="term" value="C:vacuolar membrane"/>
    <property type="evidence" value="ECO:0007669"/>
    <property type="project" value="UniProtKB-ARBA"/>
</dbReference>
<reference evidence="11" key="6">
    <citation type="submission" date="2019-02" db="EMBL/GenBank/DDBJ databases">
        <title>FDA dAtabase for Regulatory Grade micrObial Sequences (FDA-ARGOS): Supporting development and validation of Infectious Disease Dx tests.</title>
        <authorList>
            <person name="Duncan R."/>
            <person name="Fisher C."/>
            <person name="Tallon L.J."/>
            <person name="Sadzewicz L."/>
            <person name="Sengamalay N."/>
            <person name="Ott S."/>
            <person name="Godinez A."/>
            <person name="Nagaraj S."/>
            <person name="Nadendla S."/>
            <person name="Sichtig H."/>
        </authorList>
    </citation>
    <scope>NUCLEOTIDE SEQUENCE</scope>
    <source>
        <strain evidence="11">FDAARGOS_361</strain>
    </source>
</reference>
<reference evidence="10 12" key="1">
    <citation type="journal article" date="2011" name="Genome Res.">
        <title>Whole genome sequencing of multiple Leishmania donovani clinical isolates provides insights into population structure and mechanisms of drug resistance.</title>
        <authorList>
            <person name="Downing T."/>
            <person name="Imamura H."/>
            <person name="Decuypere S."/>
            <person name="Clark T.G."/>
            <person name="Coombs G.H."/>
            <person name="Cotton J.A."/>
            <person name="Hilley J.D."/>
            <person name="de Doncker S."/>
            <person name="Maes I."/>
            <person name="Mottram J.C."/>
            <person name="Quail M.A."/>
            <person name="Rijal S."/>
            <person name="Sanders M."/>
            <person name="Schonian G."/>
            <person name="Stark O."/>
            <person name="Sundar S."/>
            <person name="Vanaerschot M."/>
            <person name="Hertz-Fowler C."/>
            <person name="Dujardin J.C."/>
            <person name="Berriman M."/>
        </authorList>
    </citation>
    <scope>NUCLEOTIDE SEQUENCE [LARGE SCALE GENOMIC DNA]</scope>
    <source>
        <strain evidence="10 12">BPK282A1</strain>
    </source>
</reference>
<evidence type="ECO:0000256" key="5">
    <source>
        <dbReference type="ARBA" id="ARBA00023065"/>
    </source>
</evidence>
<dbReference type="GO" id="GO:0012505">
    <property type="term" value="C:endomembrane system"/>
    <property type="evidence" value="ECO:0007669"/>
    <property type="project" value="UniProtKB-SubCell"/>
</dbReference>
<keyword evidence="6 7" id="KW-0472">Membrane</keyword>
<dbReference type="EMBL" id="CP029513">
    <property type="protein sequence ID" value="AYU77269.1"/>
    <property type="molecule type" value="Genomic_DNA"/>
</dbReference>
<keyword evidence="2" id="KW-0813">Transport</keyword>
<feature type="transmembrane region" description="Helical" evidence="7">
    <location>
        <begin position="467"/>
        <end position="485"/>
    </location>
</feature>
<feature type="domain" description="Sodium/calcium exchanger membrane region" evidence="8">
    <location>
        <begin position="336"/>
        <end position="479"/>
    </location>
</feature>
<dbReference type="KEGG" id="ldo:LDBPK_140270"/>
<dbReference type="PANTHER" id="PTHR31503:SF22">
    <property type="entry name" value="VACUOLAR CALCIUM ION TRANSPORTER"/>
    <property type="match status" value="1"/>
</dbReference>
<dbReference type="VEuPathDB" id="TriTrypDB:LdBPK_140270.1"/>
<reference evidence="12" key="3">
    <citation type="submission" date="2011-02" db="EMBL/GenBank/DDBJ databases">
        <title>Whole genome sequencing of Leishmania donovani clinical lines reveals dynamic variation related to drug resistance.</title>
        <authorList>
            <person name="Downing T."/>
            <person name="Imamura H."/>
            <person name="Sanders M."/>
            <person name="Decuypere S."/>
            <person name="Hertz-Fowler C."/>
            <person name="Clark T.G."/>
            <person name="Rijal S."/>
            <person name="Sundar S."/>
            <person name="Quail M.A."/>
            <person name="De Doncker S."/>
            <person name="Maes I."/>
            <person name="Vanaerschot M."/>
            <person name="Stark O."/>
            <person name="Schonian G."/>
            <person name="Dujardin J.C."/>
            <person name="Berriman M."/>
        </authorList>
    </citation>
    <scope>NUCLEOTIDE SEQUENCE [LARGE SCALE GENOMIC DNA]</scope>
    <source>
        <strain evidence="12">BPK282A1</strain>
    </source>
</reference>
<reference evidence="9 13" key="4">
    <citation type="journal article" date="2018" name="Sci. Rep.">
        <title>A complete Leishmania donovani reference genome identifies novel genetic variations associated with virulence.</title>
        <authorList>
            <person name="Lypaczewski P."/>
            <person name="Hoshizaki J."/>
            <person name="Zhang W.-W."/>
            <person name="McCall L.-I."/>
            <person name="Torcivia-Rodriguez J."/>
            <person name="Simonyan V."/>
            <person name="Kaur A."/>
            <person name="Dewar K."/>
            <person name="Matlashewski G."/>
        </authorList>
    </citation>
    <scope>NUCLEOTIDE SEQUENCE [LARGE SCALE GENOMIC DNA]</scope>
    <source>
        <strain evidence="9 13">LdCL</strain>
    </source>
</reference>
<evidence type="ECO:0000259" key="8">
    <source>
        <dbReference type="Pfam" id="PF01699"/>
    </source>
</evidence>
<name>A0A3Q8ID24_LEIDO</name>
<protein>
    <recommendedName>
        <fullName evidence="8">Sodium/calcium exchanger membrane region domain-containing protein</fullName>
    </recommendedName>
</protein>
<dbReference type="OrthoDB" id="272417at2759"/>
<dbReference type="InterPro" id="IPR004837">
    <property type="entry name" value="NaCa_Exmemb"/>
</dbReference>
<evidence type="ECO:0000313" key="11">
    <source>
        <dbReference type="EMBL" id="TPP46210.1"/>
    </source>
</evidence>
<reference evidence="10" key="2">
    <citation type="submission" date="2011-01" db="EMBL/GenBank/DDBJ databases">
        <authorList>
            <person name="Zhao B.P."/>
            <person name="Ren Z.A."/>
            <person name="Li C.D."/>
        </authorList>
    </citation>
    <scope>NUCLEOTIDE SEQUENCE</scope>
    <source>
        <strain evidence="10">BPK282A1</strain>
    </source>
</reference>
<dbReference type="Proteomes" id="UP000274082">
    <property type="component" value="Chromosome 14"/>
</dbReference>
<keyword evidence="13" id="KW-1185">Reference proteome</keyword>
<feature type="transmembrane region" description="Helical" evidence="7">
    <location>
        <begin position="214"/>
        <end position="235"/>
    </location>
</feature>
<feature type="transmembrane region" description="Helical" evidence="7">
    <location>
        <begin position="334"/>
        <end position="357"/>
    </location>
</feature>
<feature type="transmembrane region" description="Helical" evidence="7">
    <location>
        <begin position="399"/>
        <end position="427"/>
    </location>
</feature>
<dbReference type="GeneID" id="13391091"/>
<evidence type="ECO:0000313" key="10">
    <source>
        <dbReference type="EMBL" id="CBZ32687.1"/>
    </source>
</evidence>
<organism evidence="9 13">
    <name type="scientific">Leishmania donovani</name>
    <dbReference type="NCBI Taxonomy" id="5661"/>
    <lineage>
        <taxon>Eukaryota</taxon>
        <taxon>Discoba</taxon>
        <taxon>Euglenozoa</taxon>
        <taxon>Kinetoplastea</taxon>
        <taxon>Metakinetoplastina</taxon>
        <taxon>Trypanosomatida</taxon>
        <taxon>Trypanosomatidae</taxon>
        <taxon>Leishmaniinae</taxon>
        <taxon>Leishmania</taxon>
    </lineage>
</organism>
<evidence type="ECO:0000313" key="14">
    <source>
        <dbReference type="Proteomes" id="UP000318447"/>
    </source>
</evidence>
<accession>E9BBR2</accession>
<dbReference type="RefSeq" id="XP_003859399.1">
    <property type="nucleotide sequence ID" value="XM_003859351.1"/>
</dbReference>
<keyword evidence="4 7" id="KW-1133">Transmembrane helix</keyword>
<evidence type="ECO:0000313" key="12">
    <source>
        <dbReference type="Proteomes" id="UP000008980"/>
    </source>
</evidence>
<dbReference type="VEuPathDB" id="TriTrypDB:LdCL_140007700"/>
<dbReference type="PANTHER" id="PTHR31503">
    <property type="entry name" value="VACUOLAR CALCIUM ION TRANSPORTER"/>
    <property type="match status" value="1"/>
</dbReference>
<evidence type="ECO:0000256" key="7">
    <source>
        <dbReference type="SAM" id="Phobius"/>
    </source>
</evidence>
<dbReference type="GO" id="GO:0006874">
    <property type="term" value="P:intracellular calcium ion homeostasis"/>
    <property type="evidence" value="ECO:0007669"/>
    <property type="project" value="TreeGrafter"/>
</dbReference>
<feature type="transmembrane region" description="Helical" evidence="7">
    <location>
        <begin position="264"/>
        <end position="286"/>
    </location>
</feature>
<evidence type="ECO:0000256" key="6">
    <source>
        <dbReference type="ARBA" id="ARBA00023136"/>
    </source>
</evidence>
<sequence length="494" mass="53218">MLSSSGAFMQDYGTSSRVGSTVTWSISGGSLFRGSSADSPVITSSTGMNDIPDDVHRTVIQQLAQSFRYAPYVKGLFLLWVPLVLILALAPSTVDASSSALPLIPVSRTAGNALFWCALLLIVPTNTLLIEYVKDLVVRHDSPSLGIAANLVAEHAAELTFSFFAMAHSKQSLCWVKPMLLGCTLLNLLGVLGSSILAAPLADGTSVDLGISSWTAFSASGVVFSTVVFLLPTVYGVTVVGPNAVDQLRRQHAPAKEVEEQRMYSMLFISRSLALCVLAVYALYLWKVMRANSNYDLSSDSPEAPSSLIYALQYHERLRGTRDVDLGSRYSQRFAVMGTLVCVTTLTTLCLVLVATLPAAKTTTSVPLPFTLVILLPCVFEAGGAAASVLLSQAGRPDIAAIIAFSSIVHLYMFILPVLVLVGWWALQAPLELSFHPFLACCCFVSTLVVAQVVASNRVRWLEGGTLLALYALIVCICLLGRWHLCMRADDSYY</sequence>
<dbReference type="GO" id="GO:0015369">
    <property type="term" value="F:calcium:proton antiporter activity"/>
    <property type="evidence" value="ECO:0007669"/>
    <property type="project" value="TreeGrafter"/>
</dbReference>
<evidence type="ECO:0000256" key="4">
    <source>
        <dbReference type="ARBA" id="ARBA00022989"/>
    </source>
</evidence>
<dbReference type="InterPro" id="IPR004713">
    <property type="entry name" value="CaH_exchang"/>
</dbReference>
<dbReference type="EMBL" id="RHLC01000026">
    <property type="protein sequence ID" value="TPP46210.1"/>
    <property type="molecule type" value="Genomic_DNA"/>
</dbReference>
<dbReference type="Proteomes" id="UP000318447">
    <property type="component" value="Unassembled WGS sequence"/>
</dbReference>
<feature type="transmembrane region" description="Helical" evidence="7">
    <location>
        <begin position="179"/>
        <end position="202"/>
    </location>
</feature>
<dbReference type="OMA" id="WNPFRHV"/>
<comment type="subcellular location">
    <subcellularLocation>
        <location evidence="1">Endomembrane system</location>
        <topology evidence="1">Multi-pass membrane protein</topology>
    </subcellularLocation>
</comment>
<evidence type="ECO:0000256" key="3">
    <source>
        <dbReference type="ARBA" id="ARBA00022692"/>
    </source>
</evidence>
<feature type="transmembrane region" description="Helical" evidence="7">
    <location>
        <begin position="75"/>
        <end position="93"/>
    </location>
</feature>
<evidence type="ECO:0000256" key="2">
    <source>
        <dbReference type="ARBA" id="ARBA00022448"/>
    </source>
</evidence>
<evidence type="ECO:0000313" key="9">
    <source>
        <dbReference type="EMBL" id="AYU77269.1"/>
    </source>
</evidence>
<keyword evidence="5" id="KW-0406">Ion transport</keyword>
<keyword evidence="3 7" id="KW-0812">Transmembrane</keyword>
<dbReference type="VEuPathDB" id="TriTrypDB:LDHU3_14.0360"/>
<dbReference type="Gene3D" id="1.20.1420.30">
    <property type="entry name" value="NCX, central ion-binding region"/>
    <property type="match status" value="1"/>
</dbReference>
<dbReference type="Pfam" id="PF01699">
    <property type="entry name" value="Na_Ca_ex"/>
    <property type="match status" value="1"/>
</dbReference>
<dbReference type="EMBL" id="FR799601">
    <property type="protein sequence ID" value="CBZ32687.1"/>
    <property type="molecule type" value="Genomic_DNA"/>
</dbReference>
<feature type="transmembrane region" description="Helical" evidence="7">
    <location>
        <begin position="113"/>
        <end position="133"/>
    </location>
</feature>
<feature type="transmembrane region" description="Helical" evidence="7">
    <location>
        <begin position="369"/>
        <end position="392"/>
    </location>
</feature>
<feature type="transmembrane region" description="Helical" evidence="7">
    <location>
        <begin position="433"/>
        <end position="455"/>
    </location>
</feature>
<dbReference type="InterPro" id="IPR044880">
    <property type="entry name" value="NCX_ion-bd_dom_sf"/>
</dbReference>